<organism evidence="2 3">
    <name type="scientific">Brotonthovivens ammoniilytica</name>
    <dbReference type="NCBI Taxonomy" id="2981725"/>
    <lineage>
        <taxon>Bacteria</taxon>
        <taxon>Bacillati</taxon>
        <taxon>Bacillota</taxon>
        <taxon>Clostridia</taxon>
        <taxon>Lachnospirales</taxon>
        <taxon>Lachnospiraceae</taxon>
        <taxon>Brotonthovivens</taxon>
    </lineage>
</organism>
<dbReference type="RefSeq" id="WP_158423904.1">
    <property type="nucleotide sequence ID" value="NZ_JAOQJQ010000001.1"/>
</dbReference>
<keyword evidence="3" id="KW-1185">Reference proteome</keyword>
<keyword evidence="1" id="KW-0812">Transmembrane</keyword>
<keyword evidence="1" id="KW-0472">Membrane</keyword>
<gene>
    <name evidence="2" type="ORF">OCV88_01710</name>
</gene>
<feature type="transmembrane region" description="Helical" evidence="1">
    <location>
        <begin position="160"/>
        <end position="179"/>
    </location>
</feature>
<comment type="caution">
    <text evidence="2">The sequence shown here is derived from an EMBL/GenBank/DDBJ whole genome shotgun (WGS) entry which is preliminary data.</text>
</comment>
<dbReference type="Proteomes" id="UP001652442">
    <property type="component" value="Unassembled WGS sequence"/>
</dbReference>
<name>A0ABT2TFT6_9FIRM</name>
<evidence type="ECO:0000313" key="3">
    <source>
        <dbReference type="Proteomes" id="UP001652442"/>
    </source>
</evidence>
<evidence type="ECO:0000256" key="1">
    <source>
        <dbReference type="SAM" id="Phobius"/>
    </source>
</evidence>
<reference evidence="2 3" key="1">
    <citation type="journal article" date="2021" name="ISME Commun">
        <title>Automated analysis of genomic sequences facilitates high-throughput and comprehensive description of bacteria.</title>
        <authorList>
            <person name="Hitch T.C.A."/>
        </authorList>
    </citation>
    <scope>NUCLEOTIDE SEQUENCE [LARGE SCALE GENOMIC DNA]</scope>
    <source>
        <strain evidence="2 3">Sanger_109</strain>
    </source>
</reference>
<sequence>MKIPGIQISVHQYVRIDGQWIFVPEYSQSVYSDENGKYAVDNLPLYLKYTNEDGSVLRCMTGYQLKVENIPENVEVTSYMANHGIKDSKLLQENFQLLNTSSELDQCLVLSRTADATTNKAYVSEGFDFVKPILEDQMNAGFLDVLRRILAPKTGDESRWSFLLLMSGVSCLFIFVVLYSRKRQKC</sequence>
<dbReference type="EMBL" id="JAOQJQ010000001">
    <property type="protein sequence ID" value="MCU6761050.1"/>
    <property type="molecule type" value="Genomic_DNA"/>
</dbReference>
<keyword evidence="1" id="KW-1133">Transmembrane helix</keyword>
<proteinExistence type="predicted"/>
<evidence type="ECO:0000313" key="2">
    <source>
        <dbReference type="EMBL" id="MCU6761050.1"/>
    </source>
</evidence>
<protein>
    <submittedName>
        <fullName evidence="2">Uncharacterized protein</fullName>
    </submittedName>
</protein>
<accession>A0ABT2TFT6</accession>